<dbReference type="Pfam" id="PF12657">
    <property type="entry name" value="TFIIIC_delta"/>
    <property type="match status" value="1"/>
</dbReference>
<feature type="compositionally biased region" description="Polar residues" evidence="1">
    <location>
        <begin position="867"/>
        <end position="878"/>
    </location>
</feature>
<dbReference type="Proteomes" id="UP000750502">
    <property type="component" value="Unassembled WGS sequence"/>
</dbReference>
<reference evidence="3" key="2">
    <citation type="submission" date="2020-10" db="EMBL/GenBank/DDBJ databases">
        <authorList>
            <person name="Peck L.D."/>
            <person name="Nowell R.W."/>
            <person name="Flood J."/>
            <person name="Ryan M.J."/>
            <person name="Barraclough T.G."/>
        </authorList>
    </citation>
    <scope>NUCLEOTIDE SEQUENCE</scope>
    <source>
        <strain evidence="3">IMI 127659i</strain>
    </source>
</reference>
<evidence type="ECO:0000259" key="2">
    <source>
        <dbReference type="PROSITE" id="PS50097"/>
    </source>
</evidence>
<feature type="domain" description="BTB" evidence="2">
    <location>
        <begin position="715"/>
        <end position="784"/>
    </location>
</feature>
<proteinExistence type="predicted"/>
<gene>
    <name evidence="3" type="ORF">H9Q72_007554</name>
</gene>
<evidence type="ECO:0000313" key="4">
    <source>
        <dbReference type="Proteomes" id="UP000750502"/>
    </source>
</evidence>
<evidence type="ECO:0000256" key="1">
    <source>
        <dbReference type="SAM" id="MobiDB-lite"/>
    </source>
</evidence>
<protein>
    <recommendedName>
        <fullName evidence="2">BTB domain-containing protein</fullName>
    </recommendedName>
</protein>
<dbReference type="PANTHER" id="PTHR47843">
    <property type="entry name" value="BTB DOMAIN-CONTAINING PROTEIN-RELATED"/>
    <property type="match status" value="1"/>
</dbReference>
<name>A0A9P7HVJ1_9HYPO</name>
<reference evidence="3" key="1">
    <citation type="journal article" date="2020" name="bioRxiv">
        <title>Historical genomics reveals the evolutionary mechanisms behind multiple outbreaks of the host-specific coffee wilt pathogen Fusarium xylarioides.</title>
        <authorList>
            <person name="Peck D."/>
            <person name="Nowell R.W."/>
            <person name="Flood J."/>
            <person name="Ryan M.J."/>
            <person name="Barraclough T.G."/>
        </authorList>
    </citation>
    <scope>NUCLEOTIDE SEQUENCE</scope>
    <source>
        <strain evidence="3">IMI 127659i</strain>
    </source>
</reference>
<dbReference type="Gene3D" id="3.30.710.10">
    <property type="entry name" value="Potassium Channel Kv1.1, Chain A"/>
    <property type="match status" value="1"/>
</dbReference>
<feature type="region of interest" description="Disordered" evidence="1">
    <location>
        <begin position="790"/>
        <end position="889"/>
    </location>
</feature>
<dbReference type="OrthoDB" id="192611at2759"/>
<feature type="compositionally biased region" description="Basic and acidic residues" evidence="1">
    <location>
        <begin position="821"/>
        <end position="831"/>
    </location>
</feature>
<dbReference type="InterPro" id="IPR024761">
    <property type="entry name" value="TFIIIC_delta_N"/>
</dbReference>
<dbReference type="PROSITE" id="PS50097">
    <property type="entry name" value="BTB"/>
    <property type="match status" value="1"/>
</dbReference>
<dbReference type="SUPFAM" id="SSF54695">
    <property type="entry name" value="POZ domain"/>
    <property type="match status" value="1"/>
</dbReference>
<organism evidence="3 4">
    <name type="scientific">Fusarium xylarioides</name>
    <dbReference type="NCBI Taxonomy" id="221167"/>
    <lineage>
        <taxon>Eukaryota</taxon>
        <taxon>Fungi</taxon>
        <taxon>Dikarya</taxon>
        <taxon>Ascomycota</taxon>
        <taxon>Pezizomycotina</taxon>
        <taxon>Sordariomycetes</taxon>
        <taxon>Hypocreomycetidae</taxon>
        <taxon>Hypocreales</taxon>
        <taxon>Nectriaceae</taxon>
        <taxon>Fusarium</taxon>
        <taxon>Fusarium fujikuroi species complex</taxon>
    </lineage>
</organism>
<dbReference type="InterPro" id="IPR011333">
    <property type="entry name" value="SKP1/BTB/POZ_sf"/>
</dbReference>
<dbReference type="InterPro" id="IPR000210">
    <property type="entry name" value="BTB/POZ_dom"/>
</dbReference>
<sequence>MEKSKTRPLKTIHLKSRPLTTHALAWSCDAELAVATDDTIYIFLPEYPRSGGPDEGADEDELQSQYTLSYRASGLIRPDPTINAQLCSFSGIRVAGPPANDENWFPGVGNGLVTGSGAPICQIVRLEWSPNGLGCNLRPILTALSTSGCIYAIGEHIDRQSAMIAGMRVRSFKAWKTLWGLGAQLPLPDSNEEDGYRNMNERIQAFSWAKEVDTGRGLLAYCNDVEEVAVMAVQLFSQAKEGDPSSEETRWDIQEVARFDGRGRHIKEDAVDITDPDYVPHGSAFSLKWSPWFNSQGKRVAILAYLAKNHVGFRKITILGNWERGHPPHIEVEKTDMAAICMFLSTDAYIEWEDLIVYDDDKPVVRGVVADPFNVKPFQVSFVGDAEELAGAHYTWECSTTYSKEDEIVSSNPVSGLLIHDQGTTHTGSVPYYSIARLSATSRNQDWFQTNLPDSQASVPKWATRIRKQTTRLVARAVALEGLDSDSDDSEDDLMDEDTTQLQVPESRYRIWGMVQSPGGGTTAVLVSRYSTLHPERRALCKLMFSRRDEERGEDDTVTLSKPLTTEGQVWEWMYGNAPEVLGTTATRKISPELNNSLLREQFRDVAASQHCVFCDAALRLEEEEAKCENGHLFARCASTGLAIMAPDISRICAVCELRCLKVAELKRVVETHFGPGANVQASGEEALTYTMSASRSGAAVPAVSANFEESLASKPFLFVVGPEAKEFHVHKELIGRLSPVLNALVNGNMREAREGRVVWADLDVDTFVRFAKFAYSGDYSEAQPVLIREPELDTEGNHSPIKSYTRDGNGYASSSGQDSDDSRSTRSDPEEMRDDNDSDEDEDLDDDDDSSEDTPAEYHSPAGDGASSSEASTTVDHMQTRNDGNRPPFTYTYTYEYCEWKLPAAVGEFIQSYQSNNDQQHGVLQLAEDGGLSRRKRRCPDQSYMLDVTTPVGKRFEAMRNFARPPYNSSMIHGGAPAVTSLQSTQQGKYSYLPVFLSHARLYILADKYGVEDLRRLSICRLHCILYYFYFNQYNIPDIVALAQELFENTVEDDIAREIIVEYFVCFIEYIRDTPEVKELLRKGGDFPVALVSRVAMRL</sequence>
<dbReference type="AlphaFoldDB" id="A0A9P7HVJ1"/>
<dbReference type="Pfam" id="PF12660">
    <property type="entry name" value="zf-TFIIIC"/>
    <property type="match status" value="1"/>
</dbReference>
<keyword evidence="4" id="KW-1185">Reference proteome</keyword>
<dbReference type="InterPro" id="IPR024764">
    <property type="entry name" value="TFIIIC_Znf"/>
</dbReference>
<dbReference type="EMBL" id="JADFTT010000251">
    <property type="protein sequence ID" value="KAG5764382.1"/>
    <property type="molecule type" value="Genomic_DNA"/>
</dbReference>
<comment type="caution">
    <text evidence="3">The sequence shown here is derived from an EMBL/GenBank/DDBJ whole genome shotgun (WGS) entry which is preliminary data.</text>
</comment>
<feature type="compositionally biased region" description="Acidic residues" evidence="1">
    <location>
        <begin position="832"/>
        <end position="856"/>
    </location>
</feature>
<evidence type="ECO:0000313" key="3">
    <source>
        <dbReference type="EMBL" id="KAG5764382.1"/>
    </source>
</evidence>
<accession>A0A9P7HVJ1</accession>